<organism evidence="3 4">
    <name type="scientific">Astrephomene gubernaculifera</name>
    <dbReference type="NCBI Taxonomy" id="47775"/>
    <lineage>
        <taxon>Eukaryota</taxon>
        <taxon>Viridiplantae</taxon>
        <taxon>Chlorophyta</taxon>
        <taxon>core chlorophytes</taxon>
        <taxon>Chlorophyceae</taxon>
        <taxon>CS clade</taxon>
        <taxon>Chlamydomonadales</taxon>
        <taxon>Astrephomenaceae</taxon>
        <taxon>Astrephomene</taxon>
    </lineage>
</organism>
<evidence type="ECO:0000313" key="3">
    <source>
        <dbReference type="EMBL" id="GFR48686.1"/>
    </source>
</evidence>
<evidence type="ECO:0000256" key="1">
    <source>
        <dbReference type="SAM" id="Phobius"/>
    </source>
</evidence>
<protein>
    <submittedName>
        <fullName evidence="3">Uncharacterized protein</fullName>
    </submittedName>
</protein>
<feature type="signal peptide" evidence="2">
    <location>
        <begin position="1"/>
        <end position="21"/>
    </location>
</feature>
<feature type="transmembrane region" description="Helical" evidence="1">
    <location>
        <begin position="343"/>
        <end position="366"/>
    </location>
</feature>
<keyword evidence="1" id="KW-1133">Transmembrane helix</keyword>
<dbReference type="EMBL" id="BMAR01000025">
    <property type="protein sequence ID" value="GFR48686.1"/>
    <property type="molecule type" value="Genomic_DNA"/>
</dbReference>
<keyword evidence="2" id="KW-0732">Signal</keyword>
<feature type="chain" id="PRO_5042201461" evidence="2">
    <location>
        <begin position="22"/>
        <end position="367"/>
    </location>
</feature>
<keyword evidence="1" id="KW-0812">Transmembrane</keyword>
<name>A0AAD3DVD1_9CHLO</name>
<proteinExistence type="predicted"/>
<sequence length="367" mass="39068">MAPLRWLSLATLCCLVASALSASAVPDLAEVVKLKLRLPKTSPVHRTFGRDLLESTVSMCLWSSSYTLDSCDLNLDYITSLGTPSTNSQKLLAYVAALNNRCSNYTSSSSCTATPSEYCAWDSTFKECSVGPSFLKQGWLQNVLYCSGSRADIVMTCVALNQTSCGSNSNCVWQNTTQLAQNTIGTSLMNSLAEYAGHTVSSSSSVCAASWATNTTYLTTLASKIAKAETSASAFSVIFTDLFGDCSALTTFKSAVTTCSNKTTQATCDAQLACSWTNECDLAEDFVMDLLLDSSDPWVAKYTEQSLRCAAQTTSSACKGLATTTVDTTKYSSYLTLTPFSGAGMMSASSLLISLMAGLVCLWGMLL</sequence>
<dbReference type="Proteomes" id="UP001054857">
    <property type="component" value="Unassembled WGS sequence"/>
</dbReference>
<dbReference type="SUPFAM" id="SSF103575">
    <property type="entry name" value="Plexin repeat"/>
    <property type="match status" value="1"/>
</dbReference>
<gene>
    <name evidence="3" type="ORF">Agub_g10641</name>
</gene>
<reference evidence="3 4" key="1">
    <citation type="journal article" date="2021" name="Sci. Rep.">
        <title>Genome sequencing of the multicellular alga Astrephomene provides insights into convergent evolution of germ-soma differentiation.</title>
        <authorList>
            <person name="Yamashita S."/>
            <person name="Yamamoto K."/>
            <person name="Matsuzaki R."/>
            <person name="Suzuki S."/>
            <person name="Yamaguchi H."/>
            <person name="Hirooka S."/>
            <person name="Minakuchi Y."/>
            <person name="Miyagishima S."/>
            <person name="Kawachi M."/>
            <person name="Toyoda A."/>
            <person name="Nozaki H."/>
        </authorList>
    </citation>
    <scope>NUCLEOTIDE SEQUENCE [LARGE SCALE GENOMIC DNA]</scope>
    <source>
        <strain evidence="3 4">NIES-4017</strain>
    </source>
</reference>
<evidence type="ECO:0000313" key="4">
    <source>
        <dbReference type="Proteomes" id="UP001054857"/>
    </source>
</evidence>
<keyword evidence="1" id="KW-0472">Membrane</keyword>
<dbReference type="AlphaFoldDB" id="A0AAD3DVD1"/>
<accession>A0AAD3DVD1</accession>
<evidence type="ECO:0000256" key="2">
    <source>
        <dbReference type="SAM" id="SignalP"/>
    </source>
</evidence>
<comment type="caution">
    <text evidence="3">The sequence shown here is derived from an EMBL/GenBank/DDBJ whole genome shotgun (WGS) entry which is preliminary data.</text>
</comment>
<keyword evidence="4" id="KW-1185">Reference proteome</keyword>